<evidence type="ECO:0000313" key="2">
    <source>
        <dbReference type="EMBL" id="KAL3667315.1"/>
    </source>
</evidence>
<comment type="caution">
    <text evidence="2">The sequence shown here is derived from an EMBL/GenBank/DDBJ whole genome shotgun (WGS) entry which is preliminary data.</text>
</comment>
<name>A0ABD3FNW0_9STRA</name>
<dbReference type="AlphaFoldDB" id="A0ABD3FNW0"/>
<accession>A0ABD3FNW0</accession>
<sequence>MPDANLLRSSEGTTEKEKDETAAIDKIQAFLRSGETSMTTKGVKSFKELQDAQNFAAKYLREGQNDCSFEMEVTAAYGEALVTITKTRDWCLTQQKNLVQYQAELCLLKEKFGDDLKVSDGDKKRTRLRE</sequence>
<evidence type="ECO:0000313" key="3">
    <source>
        <dbReference type="Proteomes" id="UP001632037"/>
    </source>
</evidence>
<gene>
    <name evidence="2" type="ORF">V7S43_007544</name>
</gene>
<organism evidence="2 3">
    <name type="scientific">Phytophthora oleae</name>
    <dbReference type="NCBI Taxonomy" id="2107226"/>
    <lineage>
        <taxon>Eukaryota</taxon>
        <taxon>Sar</taxon>
        <taxon>Stramenopiles</taxon>
        <taxon>Oomycota</taxon>
        <taxon>Peronosporomycetes</taxon>
        <taxon>Peronosporales</taxon>
        <taxon>Peronosporaceae</taxon>
        <taxon>Phytophthora</taxon>
    </lineage>
</organism>
<proteinExistence type="predicted"/>
<reference evidence="2 3" key="1">
    <citation type="submission" date="2024-09" db="EMBL/GenBank/DDBJ databases">
        <title>Genome sequencing and assembly of Phytophthora oleae, isolate VK10A, causative agent of rot of olive drupes.</title>
        <authorList>
            <person name="Conti Taguali S."/>
            <person name="Riolo M."/>
            <person name="La Spada F."/>
            <person name="Cacciola S.O."/>
            <person name="Dionisio G."/>
        </authorList>
    </citation>
    <scope>NUCLEOTIDE SEQUENCE [LARGE SCALE GENOMIC DNA]</scope>
    <source>
        <strain evidence="2 3">VK10A</strain>
    </source>
</reference>
<dbReference type="Proteomes" id="UP001632037">
    <property type="component" value="Unassembled WGS sequence"/>
</dbReference>
<dbReference type="EMBL" id="JBIMZQ010000014">
    <property type="protein sequence ID" value="KAL3667315.1"/>
    <property type="molecule type" value="Genomic_DNA"/>
</dbReference>
<feature type="region of interest" description="Disordered" evidence="1">
    <location>
        <begin position="1"/>
        <end position="20"/>
    </location>
</feature>
<keyword evidence="3" id="KW-1185">Reference proteome</keyword>
<evidence type="ECO:0000256" key="1">
    <source>
        <dbReference type="SAM" id="MobiDB-lite"/>
    </source>
</evidence>
<protein>
    <submittedName>
        <fullName evidence="2">Uncharacterized protein</fullName>
    </submittedName>
</protein>